<evidence type="ECO:0000313" key="2">
    <source>
        <dbReference type="Proteomes" id="UP000034196"/>
    </source>
</evidence>
<dbReference type="Proteomes" id="UP000034196">
    <property type="component" value="Unassembled WGS sequence"/>
</dbReference>
<comment type="caution">
    <text evidence="1">The sequence shown here is derived from an EMBL/GenBank/DDBJ whole genome shotgun (WGS) entry which is preliminary data.</text>
</comment>
<dbReference type="STRING" id="1428628.WN71_023125"/>
<gene>
    <name evidence="1" type="ORF">WN71_023125</name>
</gene>
<reference evidence="1" key="1">
    <citation type="submission" date="2016-10" db="EMBL/GenBank/DDBJ databases">
        <title>Genome sequence of Streptomyces mangrovisoli MUSC 149.</title>
        <authorList>
            <person name="Lee L.-H."/>
            <person name="Ser H.-L."/>
        </authorList>
    </citation>
    <scope>NUCLEOTIDE SEQUENCE [LARGE SCALE GENOMIC DNA]</scope>
    <source>
        <strain evidence="1">MUSC 149</strain>
    </source>
</reference>
<dbReference type="EMBL" id="LAVA02000057">
    <property type="protein sequence ID" value="OIJ65446.1"/>
    <property type="molecule type" value="Genomic_DNA"/>
</dbReference>
<dbReference type="OrthoDB" id="4303187at2"/>
<dbReference type="RefSeq" id="WP_046592464.1">
    <property type="nucleotide sequence ID" value="NZ_LAVA02000057.1"/>
</dbReference>
<accession>A0A1J4NWA7</accession>
<name>A0A1J4NWA7_9ACTN</name>
<evidence type="ECO:0000313" key="1">
    <source>
        <dbReference type="EMBL" id="OIJ65446.1"/>
    </source>
</evidence>
<keyword evidence="2" id="KW-1185">Reference proteome</keyword>
<proteinExistence type="predicted"/>
<sequence>MAGLDERSWADAIGMYERRVTVARVMSRAHEDWVLDLPALMRGDTRDARGWRTADYWAGELDRLDEPSYPFLTLPPDVARSCLQEIPRSQAMRFLVALSTPWIDVTEEPDFEERRESLEAKARVILSRFPEGSHFFTNTGRDRDYYQRVSGWNSFSSRTFDFGLVLVSETEVGMVWSFR</sequence>
<dbReference type="AlphaFoldDB" id="A0A1J4NWA7"/>
<protein>
    <submittedName>
        <fullName evidence="1">Uncharacterized protein</fullName>
    </submittedName>
</protein>
<organism evidence="1 2">
    <name type="scientific">Streptomyces mangrovisoli</name>
    <dbReference type="NCBI Taxonomy" id="1428628"/>
    <lineage>
        <taxon>Bacteria</taxon>
        <taxon>Bacillati</taxon>
        <taxon>Actinomycetota</taxon>
        <taxon>Actinomycetes</taxon>
        <taxon>Kitasatosporales</taxon>
        <taxon>Streptomycetaceae</taxon>
        <taxon>Streptomyces</taxon>
    </lineage>
</organism>